<dbReference type="EMBL" id="NRRY01000105">
    <property type="protein sequence ID" value="MBK1621720.1"/>
    <property type="molecule type" value="Genomic_DNA"/>
</dbReference>
<organism evidence="2 3">
    <name type="scientific">Lamprobacter modestohalophilus</name>
    <dbReference type="NCBI Taxonomy" id="1064514"/>
    <lineage>
        <taxon>Bacteria</taxon>
        <taxon>Pseudomonadati</taxon>
        <taxon>Pseudomonadota</taxon>
        <taxon>Gammaproteobacteria</taxon>
        <taxon>Chromatiales</taxon>
        <taxon>Chromatiaceae</taxon>
        <taxon>Lamprobacter</taxon>
    </lineage>
</organism>
<evidence type="ECO:0000313" key="3">
    <source>
        <dbReference type="Proteomes" id="UP001138768"/>
    </source>
</evidence>
<reference evidence="2 3" key="1">
    <citation type="journal article" date="2020" name="Microorganisms">
        <title>Osmotic Adaptation and Compatible Solute Biosynthesis of Phototrophic Bacteria as Revealed from Genome Analyses.</title>
        <authorList>
            <person name="Imhoff J.F."/>
            <person name="Rahn T."/>
            <person name="Kunzel S."/>
            <person name="Keller A."/>
            <person name="Neulinger S.C."/>
        </authorList>
    </citation>
    <scope>NUCLEOTIDE SEQUENCE [LARGE SCALE GENOMIC DNA]</scope>
    <source>
        <strain evidence="2 3">DSM 25653</strain>
    </source>
</reference>
<feature type="domain" description="PIN" evidence="1">
    <location>
        <begin position="1"/>
        <end position="117"/>
    </location>
</feature>
<name>A0A9X1B6K5_9GAMM</name>
<dbReference type="InterPro" id="IPR029060">
    <property type="entry name" value="PIN-like_dom_sf"/>
</dbReference>
<dbReference type="PANTHER" id="PTHR34610:SF4">
    <property type="entry name" value="SLL8027 PROTEIN"/>
    <property type="match status" value="1"/>
</dbReference>
<dbReference type="SMART" id="SM00670">
    <property type="entry name" value="PINc"/>
    <property type="match status" value="1"/>
</dbReference>
<sequence length="138" mass="15018">MRIVADTNTVVSGLLWKGAPRQIIQACRQRHISIVSSESLIAELAEVLARHKFTTKIKDAGLTASELVADYSALTEQVYPAPLNRPVCRDPDDDAVLACALAGRVDVLVSGDDDLLTLKAFRGIRDGLHPARLHPRNP</sequence>
<proteinExistence type="predicted"/>
<dbReference type="InterPro" id="IPR002850">
    <property type="entry name" value="PIN_toxin-like"/>
</dbReference>
<gene>
    <name evidence="2" type="ORF">CKO42_25695</name>
</gene>
<keyword evidence="3" id="KW-1185">Reference proteome</keyword>
<evidence type="ECO:0000313" key="2">
    <source>
        <dbReference type="EMBL" id="MBK1621720.1"/>
    </source>
</evidence>
<dbReference type="NCBIfam" id="TIGR00305">
    <property type="entry name" value="putative toxin-antitoxin system toxin component, PIN family"/>
    <property type="match status" value="1"/>
</dbReference>
<dbReference type="PANTHER" id="PTHR34610">
    <property type="entry name" value="SSL7007 PROTEIN"/>
    <property type="match status" value="1"/>
</dbReference>
<dbReference type="Pfam" id="PF13470">
    <property type="entry name" value="PIN_3"/>
    <property type="match status" value="1"/>
</dbReference>
<dbReference type="AlphaFoldDB" id="A0A9X1B6K5"/>
<dbReference type="Proteomes" id="UP001138768">
    <property type="component" value="Unassembled WGS sequence"/>
</dbReference>
<dbReference type="InterPro" id="IPR002716">
    <property type="entry name" value="PIN_dom"/>
</dbReference>
<dbReference type="SUPFAM" id="SSF88723">
    <property type="entry name" value="PIN domain-like"/>
    <property type="match status" value="1"/>
</dbReference>
<accession>A0A9X1B6K5</accession>
<protein>
    <submittedName>
        <fullName evidence="2">Toxin-antitoxin system toxin component, PIN family</fullName>
    </submittedName>
</protein>
<comment type="caution">
    <text evidence="2">The sequence shown here is derived from an EMBL/GenBank/DDBJ whole genome shotgun (WGS) entry which is preliminary data.</text>
</comment>
<dbReference type="RefSeq" id="WP_200251824.1">
    <property type="nucleotide sequence ID" value="NZ_NRRY01000105.1"/>
</dbReference>
<evidence type="ECO:0000259" key="1">
    <source>
        <dbReference type="SMART" id="SM00670"/>
    </source>
</evidence>